<dbReference type="Pfam" id="PF21834">
    <property type="entry name" value="DUF6894"/>
    <property type="match status" value="1"/>
</dbReference>
<organism evidence="2 3">
    <name type="scientific">Methylobacterium soli</name>
    <dbReference type="NCBI Taxonomy" id="553447"/>
    <lineage>
        <taxon>Bacteria</taxon>
        <taxon>Pseudomonadati</taxon>
        <taxon>Pseudomonadota</taxon>
        <taxon>Alphaproteobacteria</taxon>
        <taxon>Hyphomicrobiales</taxon>
        <taxon>Methylobacteriaceae</taxon>
        <taxon>Methylobacterium</taxon>
    </lineage>
</organism>
<dbReference type="OrthoDB" id="7998486at2"/>
<dbReference type="Proteomes" id="UP000474159">
    <property type="component" value="Unassembled WGS sequence"/>
</dbReference>
<evidence type="ECO:0000313" key="3">
    <source>
        <dbReference type="Proteomes" id="UP000474159"/>
    </source>
</evidence>
<dbReference type="RefSeq" id="WP_150999189.1">
    <property type="nucleotide sequence ID" value="NZ_BPQY01000125.1"/>
</dbReference>
<keyword evidence="3" id="KW-1185">Reference proteome</keyword>
<name>A0A6L3T271_9HYPH</name>
<accession>A0A6L3T271</accession>
<dbReference type="EMBL" id="VZZK01000006">
    <property type="protein sequence ID" value="KAB1080122.1"/>
    <property type="molecule type" value="Genomic_DNA"/>
</dbReference>
<evidence type="ECO:0000313" key="2">
    <source>
        <dbReference type="EMBL" id="KAB1080122.1"/>
    </source>
</evidence>
<comment type="caution">
    <text evidence="2">The sequence shown here is derived from an EMBL/GenBank/DDBJ whole genome shotgun (WGS) entry which is preliminary data.</text>
</comment>
<dbReference type="AlphaFoldDB" id="A0A6L3T271"/>
<protein>
    <recommendedName>
        <fullName evidence="1">DUF6894 domain-containing protein</fullName>
    </recommendedName>
</protein>
<sequence length="84" mass="9121">MPRYFFDMLICGNASRDPEGLVLDDDRAARAAAGGILHDLALATLPSGRHQVFVATVREYRRGPVFRTTMTIETELLGATISGA</sequence>
<proteinExistence type="predicted"/>
<reference evidence="2 3" key="1">
    <citation type="submission" date="2019-09" db="EMBL/GenBank/DDBJ databases">
        <title>YIM 48816 draft genome.</title>
        <authorList>
            <person name="Jiang L."/>
        </authorList>
    </citation>
    <scope>NUCLEOTIDE SEQUENCE [LARGE SCALE GENOMIC DNA]</scope>
    <source>
        <strain evidence="2 3">YIM 48816</strain>
    </source>
</reference>
<feature type="domain" description="DUF6894" evidence="1">
    <location>
        <begin position="3"/>
        <end position="71"/>
    </location>
</feature>
<evidence type="ECO:0000259" key="1">
    <source>
        <dbReference type="Pfam" id="PF21834"/>
    </source>
</evidence>
<dbReference type="InterPro" id="IPR054189">
    <property type="entry name" value="DUF6894"/>
</dbReference>
<gene>
    <name evidence="2" type="ORF">F6X53_07795</name>
</gene>